<dbReference type="InterPro" id="IPR026337">
    <property type="entry name" value="AKG_HExxH"/>
</dbReference>
<dbReference type="CDD" id="cd01335">
    <property type="entry name" value="Radical_SAM"/>
    <property type="match status" value="1"/>
</dbReference>
<dbReference type="InterPro" id="IPR007197">
    <property type="entry name" value="rSAM"/>
</dbReference>
<dbReference type="Pfam" id="PF04055">
    <property type="entry name" value="Radical_SAM"/>
    <property type="match status" value="1"/>
</dbReference>
<evidence type="ECO:0000256" key="3">
    <source>
        <dbReference type="ARBA" id="ARBA00023004"/>
    </source>
</evidence>
<keyword evidence="1" id="KW-0949">S-adenosyl-L-methionine</keyword>
<dbReference type="InterPro" id="IPR023867">
    <property type="entry name" value="Sulphatase_maturase_rSAM"/>
</dbReference>
<evidence type="ECO:0000256" key="1">
    <source>
        <dbReference type="ARBA" id="ARBA00022691"/>
    </source>
</evidence>
<gene>
    <name evidence="6" type="ORF">Cci01nite_36990</name>
</gene>
<reference evidence="6 7" key="1">
    <citation type="submission" date="2021-01" db="EMBL/GenBank/DDBJ databases">
        <title>Whole genome shotgun sequence of Catellatospora citrea NBRC 14495.</title>
        <authorList>
            <person name="Komaki H."/>
            <person name="Tamura T."/>
        </authorList>
    </citation>
    <scope>NUCLEOTIDE SEQUENCE [LARGE SCALE GENOMIC DNA]</scope>
    <source>
        <strain evidence="6 7">NBRC 14495</strain>
    </source>
</reference>
<dbReference type="GO" id="GO:0046872">
    <property type="term" value="F:metal ion binding"/>
    <property type="evidence" value="ECO:0007669"/>
    <property type="project" value="UniProtKB-KW"/>
</dbReference>
<dbReference type="SFLD" id="SFLDG01072">
    <property type="entry name" value="dehydrogenase_like"/>
    <property type="match status" value="1"/>
</dbReference>
<dbReference type="GO" id="GO:0051536">
    <property type="term" value="F:iron-sulfur cluster binding"/>
    <property type="evidence" value="ECO:0007669"/>
    <property type="project" value="UniProtKB-KW"/>
</dbReference>
<keyword evidence="3" id="KW-0408">Iron</keyword>
<feature type="domain" description="Radical SAM core" evidence="5">
    <location>
        <begin position="10"/>
        <end position="240"/>
    </location>
</feature>
<dbReference type="Gene3D" id="3.20.20.70">
    <property type="entry name" value="Aldolase class I"/>
    <property type="match status" value="1"/>
</dbReference>
<organism evidence="6 7">
    <name type="scientific">Catellatospora citrea</name>
    <dbReference type="NCBI Taxonomy" id="53366"/>
    <lineage>
        <taxon>Bacteria</taxon>
        <taxon>Bacillati</taxon>
        <taxon>Actinomycetota</taxon>
        <taxon>Actinomycetes</taxon>
        <taxon>Micromonosporales</taxon>
        <taxon>Micromonosporaceae</taxon>
        <taxon>Catellatospora</taxon>
    </lineage>
</organism>
<dbReference type="InterPro" id="IPR058240">
    <property type="entry name" value="rSAM_sf"/>
</dbReference>
<evidence type="ECO:0000256" key="2">
    <source>
        <dbReference type="ARBA" id="ARBA00022723"/>
    </source>
</evidence>
<dbReference type="InterPro" id="IPR013785">
    <property type="entry name" value="Aldolase_TIM"/>
</dbReference>
<dbReference type="GO" id="GO:0016491">
    <property type="term" value="F:oxidoreductase activity"/>
    <property type="evidence" value="ECO:0007669"/>
    <property type="project" value="InterPro"/>
</dbReference>
<evidence type="ECO:0000313" key="6">
    <source>
        <dbReference type="EMBL" id="GIF98605.1"/>
    </source>
</evidence>
<dbReference type="PROSITE" id="PS51918">
    <property type="entry name" value="RADICAL_SAM"/>
    <property type="match status" value="1"/>
</dbReference>
<dbReference type="EMBL" id="BONH01000016">
    <property type="protein sequence ID" value="GIF98605.1"/>
    <property type="molecule type" value="Genomic_DNA"/>
</dbReference>
<comment type="caution">
    <text evidence="6">The sequence shown here is derived from an EMBL/GenBank/DDBJ whole genome shotgun (WGS) entry which is preliminary data.</text>
</comment>
<dbReference type="NCBIfam" id="TIGR04267">
    <property type="entry name" value="mod_HExxH"/>
    <property type="match status" value="1"/>
</dbReference>
<dbReference type="SUPFAM" id="SSF102114">
    <property type="entry name" value="Radical SAM enzymes"/>
    <property type="match status" value="1"/>
</dbReference>
<dbReference type="PANTHER" id="PTHR43273">
    <property type="entry name" value="ANAEROBIC SULFATASE-MATURATING ENZYME HOMOLOG ASLB-RELATED"/>
    <property type="match status" value="1"/>
</dbReference>
<dbReference type="NCBIfam" id="TIGR04269">
    <property type="entry name" value="SAM_SPASM_FxsB"/>
    <property type="match status" value="1"/>
</dbReference>
<dbReference type="AlphaFoldDB" id="A0A8J3NZQ6"/>
<protein>
    <recommendedName>
        <fullName evidence="5">Radical SAM core domain-containing protein</fullName>
    </recommendedName>
</protein>
<dbReference type="PANTHER" id="PTHR43273:SF8">
    <property type="entry name" value="RADICAL SAM DOMAIN PROTEIN"/>
    <property type="match status" value="1"/>
</dbReference>
<dbReference type="SFLD" id="SFLDG01067">
    <property type="entry name" value="SPASM/twitch_domain_containing"/>
    <property type="match status" value="1"/>
</dbReference>
<proteinExistence type="predicted"/>
<evidence type="ECO:0000256" key="4">
    <source>
        <dbReference type="ARBA" id="ARBA00023014"/>
    </source>
</evidence>
<dbReference type="InterPro" id="IPR026335">
    <property type="entry name" value="rSAM_SPASM_FxsB"/>
</dbReference>
<accession>A0A8J3NZQ6</accession>
<keyword evidence="4" id="KW-0411">Iron-sulfur</keyword>
<dbReference type="RefSeq" id="WP_120315699.1">
    <property type="nucleotide sequence ID" value="NZ_BONH01000016.1"/>
</dbReference>
<keyword evidence="2" id="KW-0479">Metal-binding</keyword>
<dbReference type="Proteomes" id="UP000659904">
    <property type="component" value="Unassembled WGS sequence"/>
</dbReference>
<evidence type="ECO:0000313" key="7">
    <source>
        <dbReference type="Proteomes" id="UP000659904"/>
    </source>
</evidence>
<dbReference type="SFLD" id="SFLDG01386">
    <property type="entry name" value="main_SPASM_domain-containing"/>
    <property type="match status" value="1"/>
</dbReference>
<keyword evidence="7" id="KW-1185">Reference proteome</keyword>
<name>A0A8J3NZQ6_9ACTN</name>
<sequence>MSAAPVASRLWTLSQFVLKVHSRCDLACDHCYMYEHADQSWRRRPKAMSLETLRTAAARIAEHATRHGLRGVRVVIHGGEPLLLGPVVLREMLACLRAVIDPVTTLDLRMQTNGVLLSEAFCDVLAEHDVMVGVSLDGDRAANDLHRRYANGASSYDKVRKALALLRRPEYRRLYAGILCTIDVRADPIAVYEALLAEEPPRLDLLLPHATWDAPPLRPDGDPTPYATWLRRIHDRWAADGWPVPIRMFDSVLSTAVGGPSGGEQLGLDPVDLAVVETDGEWEQGDSLKITFEGGPATGMTVFTHSVDDVAALPELVRRQGGIAQLSAECQACPVVRQCGGGLFAHRFRTGRDFDNPSVFCADLKEFILAMNGSVPPPAVSDAEPAESALPADLIDQIGAGFGDEAALGYLADTQLLIAIDLLSKVSERPGGRHAYAAEGWKVLEWLDGAAPGAAGAVLAHPYVRAWAVRCLQGGETGRDDVGYLNSLAAAAALRAGQGVDLRVPVFAGRLHLPTVGTVHLPSPTTGVAEFSATGSGFTVRAGACVVAVDDLAAVGAAWQPARLLETDGLAVLIEDGDPYRDCHQWAPAERISAAEDLRWREHLTRAWRLIRDDAAEYVPGLQLGLRTVAPLVADPGGLMRASTSRDAFGSVASVLAEPAELAVILVHEFQHGKLGALLDMCELLDPRRTERFVIPWRPDPRPLEGVLQGTYAHIAVADMWRRRADQSGQASKHYLDYRAWSEAGLDVLLRSGALTAPGVRFVDAMARAVAGWAA</sequence>
<dbReference type="SFLD" id="SFLDS00029">
    <property type="entry name" value="Radical_SAM"/>
    <property type="match status" value="1"/>
</dbReference>
<evidence type="ECO:0000259" key="5">
    <source>
        <dbReference type="PROSITE" id="PS51918"/>
    </source>
</evidence>